<dbReference type="Proteomes" id="UP000325684">
    <property type="component" value="Unassembled WGS sequence"/>
</dbReference>
<proteinExistence type="predicted"/>
<dbReference type="AlphaFoldDB" id="A0A5N3PDF7"/>
<accession>A0A5N3PDF7</accession>
<name>A0A5N3PDF7_9HYPH</name>
<organism evidence="1 2">
    <name type="scientific">Microvirga brassicacearum</name>
    <dbReference type="NCBI Taxonomy" id="2580413"/>
    <lineage>
        <taxon>Bacteria</taxon>
        <taxon>Pseudomonadati</taxon>
        <taxon>Pseudomonadota</taxon>
        <taxon>Alphaproteobacteria</taxon>
        <taxon>Hyphomicrobiales</taxon>
        <taxon>Methylobacteriaceae</taxon>
        <taxon>Microvirga</taxon>
    </lineage>
</organism>
<protein>
    <submittedName>
        <fullName evidence="1">Aspartate/glutamate racemase family protein</fullName>
    </submittedName>
</protein>
<dbReference type="EMBL" id="VCMV01000013">
    <property type="protein sequence ID" value="KAB0267741.1"/>
    <property type="molecule type" value="Genomic_DNA"/>
</dbReference>
<sequence length="238" mass="25552">MGTFRHRPVHGVTIGILVLDTGFLRLPGDVANASTWRFPVQFAVVRGATPQKVIEEKCESVIDLFRTAIDDLAALGVDGITTTCGFLSALHPQLQAHSPVPIATSSLQQIPLVQSTLPKVKSVGVLVSDKASLTDAHFTGVGAPIGLPIGELPADGIIRRNMKANALDPDFSQQESEVLDVAERLLNDNPHIGALVSECANFPPYSASLQRKFGLPVYDIVTLVEWFHAGLRPRAYGS</sequence>
<reference evidence="1 2" key="1">
    <citation type="journal article" date="2019" name="Microorganisms">
        <title>Genome Insights into the Novel Species Microvirga brassicacearum, a Rapeseed Endophyte with Biotechnological Potential.</title>
        <authorList>
            <person name="Jimenez-Gomez A."/>
            <person name="Saati-Santamaria Z."/>
            <person name="Igual J.M."/>
            <person name="Rivas R."/>
            <person name="Mateos P.F."/>
            <person name="Garcia-Fraile P."/>
        </authorList>
    </citation>
    <scope>NUCLEOTIDE SEQUENCE [LARGE SCALE GENOMIC DNA]</scope>
    <source>
        <strain evidence="1 2">CDVBN77</strain>
    </source>
</reference>
<dbReference type="OrthoDB" id="5465390at2"/>
<dbReference type="NCBIfam" id="NF005679">
    <property type="entry name" value="PRK07475.1"/>
    <property type="match status" value="1"/>
</dbReference>
<evidence type="ECO:0000313" key="1">
    <source>
        <dbReference type="EMBL" id="KAB0267741.1"/>
    </source>
</evidence>
<keyword evidence="2" id="KW-1185">Reference proteome</keyword>
<comment type="caution">
    <text evidence="1">The sequence shown here is derived from an EMBL/GenBank/DDBJ whole genome shotgun (WGS) entry which is preliminary data.</text>
</comment>
<gene>
    <name evidence="1" type="ORF">FEZ63_07785</name>
</gene>
<evidence type="ECO:0000313" key="2">
    <source>
        <dbReference type="Proteomes" id="UP000325684"/>
    </source>
</evidence>